<protein>
    <recommendedName>
        <fullName evidence="11">3-oxoacyl-[acyl-carrier-protein] synthase 1</fullName>
    </recommendedName>
    <alternativeName>
        <fullName evidence="12">3-oxoacyl-[acyl-carrier-protein] synthase I</fullName>
    </alternativeName>
    <alternativeName>
        <fullName evidence="13">Beta-ketoacyl-ACP synthase I</fullName>
    </alternativeName>
</protein>
<evidence type="ECO:0000256" key="3">
    <source>
        <dbReference type="ARBA" id="ARBA00011738"/>
    </source>
</evidence>
<dbReference type="InterPro" id="IPR018201">
    <property type="entry name" value="Ketoacyl_synth_AS"/>
</dbReference>
<evidence type="ECO:0000256" key="10">
    <source>
        <dbReference type="ARBA" id="ARBA00023315"/>
    </source>
</evidence>
<evidence type="ECO:0000256" key="5">
    <source>
        <dbReference type="ARBA" id="ARBA00022516"/>
    </source>
</evidence>
<dbReference type="CDD" id="cd00834">
    <property type="entry name" value="KAS_I_II"/>
    <property type="match status" value="1"/>
</dbReference>
<comment type="subcellular location">
    <subcellularLocation>
        <location evidence="1">Cytoplasm</location>
    </subcellularLocation>
</comment>
<evidence type="ECO:0000256" key="4">
    <source>
        <dbReference type="ARBA" id="ARBA00022490"/>
    </source>
</evidence>
<keyword evidence="10" id="KW-0012">Acyltransferase</keyword>
<keyword evidence="5" id="KW-0444">Lipid biosynthesis</keyword>
<dbReference type="SMART" id="SM00825">
    <property type="entry name" value="PKS_KS"/>
    <property type="match status" value="1"/>
</dbReference>
<evidence type="ECO:0000256" key="2">
    <source>
        <dbReference type="ARBA" id="ARBA00008467"/>
    </source>
</evidence>
<evidence type="ECO:0000256" key="15">
    <source>
        <dbReference type="ARBA" id="ARBA00048506"/>
    </source>
</evidence>
<evidence type="ECO:0000313" key="17">
    <source>
        <dbReference type="EMBL" id="SUZ90003.1"/>
    </source>
</evidence>
<keyword evidence="4" id="KW-0963">Cytoplasm</keyword>
<dbReference type="FunFam" id="3.40.47.10:FF:000006">
    <property type="entry name" value="3-oxoacyl-[acyl-carrier-protein] synthase I"/>
    <property type="match status" value="1"/>
</dbReference>
<proteinExistence type="inferred from homology"/>
<sequence>MRRVVITGIGVVSCLGNSKTEVLDSLQNGRSGISFNDQFEEMGMRSLISGSIDLEIRELIDRKVLRFMGDASAYAYIAMQQAIDDAGLEESDVSNPMTGLMAASGGASSANIVSSADTLREKGVKRIGPYMVTRTMGSTVSACLATPFKIKGINYSITSACATSAHCIGASMEQIQMGKQDIMFAGGGEEEDWTLASLFDAMGALSTKYNHIPEEASRAYDQNRDGFVIAAGAGIVVLEELEHAKARGARIYAELVGYGATSDGQNMVAPSGDGAIRCMELARKTVNLPIDYINTHGTSTPVGDITELQAIRKVFGDDLPKFSSSKSMCGHSLGATGAQEVIHCLLMLENNFIAPSINVIDLDPEVGDMPLVLERIDNLPIHTAMSNSFGFGGTNATLVLQKK</sequence>
<evidence type="ECO:0000256" key="6">
    <source>
        <dbReference type="ARBA" id="ARBA00022679"/>
    </source>
</evidence>
<dbReference type="GO" id="GO:0004315">
    <property type="term" value="F:3-oxoacyl-[acyl-carrier-protein] synthase activity"/>
    <property type="evidence" value="ECO:0007669"/>
    <property type="project" value="UniProtKB-EC"/>
</dbReference>
<dbReference type="NCBIfam" id="NF005589">
    <property type="entry name" value="PRK07314.1"/>
    <property type="match status" value="1"/>
</dbReference>
<evidence type="ECO:0000256" key="7">
    <source>
        <dbReference type="ARBA" id="ARBA00022832"/>
    </source>
</evidence>
<dbReference type="PANTHER" id="PTHR11712">
    <property type="entry name" value="POLYKETIDE SYNTHASE-RELATED"/>
    <property type="match status" value="1"/>
</dbReference>
<gene>
    <name evidence="17" type="ORF">METZ01_LOCUS42857</name>
</gene>
<dbReference type="InterPro" id="IPR000794">
    <property type="entry name" value="Beta-ketoacyl_synthase"/>
</dbReference>
<organism evidence="17">
    <name type="scientific">marine metagenome</name>
    <dbReference type="NCBI Taxonomy" id="408172"/>
    <lineage>
        <taxon>unclassified sequences</taxon>
        <taxon>metagenomes</taxon>
        <taxon>ecological metagenomes</taxon>
    </lineage>
</organism>
<dbReference type="SUPFAM" id="SSF53901">
    <property type="entry name" value="Thiolase-like"/>
    <property type="match status" value="2"/>
</dbReference>
<dbReference type="PROSITE" id="PS00606">
    <property type="entry name" value="KS3_1"/>
    <property type="match status" value="1"/>
</dbReference>
<keyword evidence="7" id="KW-0276">Fatty acid metabolism</keyword>
<accession>A0A381RLV8</accession>
<dbReference type="EMBL" id="UINC01001857">
    <property type="protein sequence ID" value="SUZ90003.1"/>
    <property type="molecule type" value="Genomic_DNA"/>
</dbReference>
<dbReference type="NCBIfam" id="NF005935">
    <property type="entry name" value="PRK07967.1"/>
    <property type="match status" value="1"/>
</dbReference>
<evidence type="ECO:0000256" key="1">
    <source>
        <dbReference type="ARBA" id="ARBA00004496"/>
    </source>
</evidence>
<evidence type="ECO:0000256" key="14">
    <source>
        <dbReference type="ARBA" id="ARBA00048121"/>
    </source>
</evidence>
<dbReference type="GO" id="GO:0005829">
    <property type="term" value="C:cytosol"/>
    <property type="evidence" value="ECO:0007669"/>
    <property type="project" value="TreeGrafter"/>
</dbReference>
<dbReference type="InterPro" id="IPR020841">
    <property type="entry name" value="PKS_Beta-ketoAc_synthase_dom"/>
</dbReference>
<comment type="catalytic activity">
    <reaction evidence="15">
        <text>a fatty acyl-[ACP] + malonyl-[ACP] + H(+) = a 3-oxoacyl-[ACP] + holo-[ACP] + CO2</text>
        <dbReference type="Rhea" id="RHEA:22836"/>
        <dbReference type="Rhea" id="RHEA-COMP:9623"/>
        <dbReference type="Rhea" id="RHEA-COMP:9685"/>
        <dbReference type="Rhea" id="RHEA-COMP:9916"/>
        <dbReference type="Rhea" id="RHEA-COMP:14125"/>
        <dbReference type="ChEBI" id="CHEBI:15378"/>
        <dbReference type="ChEBI" id="CHEBI:16526"/>
        <dbReference type="ChEBI" id="CHEBI:64479"/>
        <dbReference type="ChEBI" id="CHEBI:78449"/>
        <dbReference type="ChEBI" id="CHEBI:78776"/>
        <dbReference type="ChEBI" id="CHEBI:138651"/>
        <dbReference type="EC" id="2.3.1.41"/>
    </reaction>
    <physiologicalReaction direction="left-to-right" evidence="15">
        <dbReference type="Rhea" id="RHEA:22837"/>
    </physiologicalReaction>
</comment>
<keyword evidence="6" id="KW-0808">Transferase</keyword>
<dbReference type="PANTHER" id="PTHR11712:SF306">
    <property type="entry name" value="3-OXOACYL-[ACYL-CARRIER-PROTEIN] SYNTHASE 1"/>
    <property type="match status" value="1"/>
</dbReference>
<comment type="subunit">
    <text evidence="3">Homodimer.</text>
</comment>
<comment type="similarity">
    <text evidence="2">Belongs to the thiolase-like superfamily. Beta-ketoacyl-ACP synthases family.</text>
</comment>
<evidence type="ECO:0000256" key="9">
    <source>
        <dbReference type="ARBA" id="ARBA00023160"/>
    </source>
</evidence>
<evidence type="ECO:0000256" key="13">
    <source>
        <dbReference type="ARBA" id="ARBA00042143"/>
    </source>
</evidence>
<reference evidence="17" key="1">
    <citation type="submission" date="2018-05" db="EMBL/GenBank/DDBJ databases">
        <authorList>
            <person name="Lanie J.A."/>
            <person name="Ng W.-L."/>
            <person name="Kazmierczak K.M."/>
            <person name="Andrzejewski T.M."/>
            <person name="Davidsen T.M."/>
            <person name="Wayne K.J."/>
            <person name="Tettelin H."/>
            <person name="Glass J.I."/>
            <person name="Rusch D."/>
            <person name="Podicherti R."/>
            <person name="Tsui H.-C.T."/>
            <person name="Winkler M.E."/>
        </authorList>
    </citation>
    <scope>NUCLEOTIDE SEQUENCE</scope>
</reference>
<dbReference type="Pfam" id="PF00109">
    <property type="entry name" value="ketoacyl-synt"/>
    <property type="match status" value="1"/>
</dbReference>
<feature type="domain" description="Ketosynthase family 3 (KS3)" evidence="16">
    <location>
        <begin position="1"/>
        <end position="402"/>
    </location>
</feature>
<dbReference type="InterPro" id="IPR014031">
    <property type="entry name" value="Ketoacyl_synth_C"/>
</dbReference>
<dbReference type="GO" id="GO:0006633">
    <property type="term" value="P:fatty acid biosynthetic process"/>
    <property type="evidence" value="ECO:0007669"/>
    <property type="project" value="UniProtKB-KW"/>
</dbReference>
<evidence type="ECO:0000256" key="11">
    <source>
        <dbReference type="ARBA" id="ARBA00039450"/>
    </source>
</evidence>
<dbReference type="InterPro" id="IPR014030">
    <property type="entry name" value="Ketoacyl_synth_N"/>
</dbReference>
<keyword evidence="8" id="KW-0443">Lipid metabolism</keyword>
<dbReference type="InterPro" id="IPR016039">
    <property type="entry name" value="Thiolase-like"/>
</dbReference>
<evidence type="ECO:0000256" key="12">
    <source>
        <dbReference type="ARBA" id="ARBA00041620"/>
    </source>
</evidence>
<keyword evidence="9" id="KW-0275">Fatty acid biosynthesis</keyword>
<comment type="catalytic activity">
    <reaction evidence="14">
        <text>(3Z)-decenoyl-[ACP] + malonyl-[ACP] + H(+) = 3-oxo-(5Z)-dodecenoyl-[ACP] + holo-[ACP] + CO2</text>
        <dbReference type="Rhea" id="RHEA:54940"/>
        <dbReference type="Rhea" id="RHEA-COMP:9623"/>
        <dbReference type="Rhea" id="RHEA-COMP:9685"/>
        <dbReference type="Rhea" id="RHEA-COMP:9927"/>
        <dbReference type="Rhea" id="RHEA-COMP:14042"/>
        <dbReference type="ChEBI" id="CHEBI:15378"/>
        <dbReference type="ChEBI" id="CHEBI:16526"/>
        <dbReference type="ChEBI" id="CHEBI:64479"/>
        <dbReference type="ChEBI" id="CHEBI:78449"/>
        <dbReference type="ChEBI" id="CHEBI:78798"/>
        <dbReference type="ChEBI" id="CHEBI:138410"/>
    </reaction>
    <physiologicalReaction direction="left-to-right" evidence="14">
        <dbReference type="Rhea" id="RHEA:54941"/>
    </physiologicalReaction>
</comment>
<dbReference type="AlphaFoldDB" id="A0A381RLV8"/>
<dbReference type="Gene3D" id="3.40.47.10">
    <property type="match status" value="2"/>
</dbReference>
<dbReference type="PROSITE" id="PS52004">
    <property type="entry name" value="KS3_2"/>
    <property type="match status" value="1"/>
</dbReference>
<evidence type="ECO:0000259" key="16">
    <source>
        <dbReference type="PROSITE" id="PS52004"/>
    </source>
</evidence>
<dbReference type="Pfam" id="PF02801">
    <property type="entry name" value="Ketoacyl-synt_C"/>
    <property type="match status" value="1"/>
</dbReference>
<name>A0A381RLV8_9ZZZZ</name>
<evidence type="ECO:0000256" key="8">
    <source>
        <dbReference type="ARBA" id="ARBA00023098"/>
    </source>
</evidence>